<name>A0A2B5LDT2_9BACI</name>
<keyword evidence="2" id="KW-0238">DNA-binding</keyword>
<dbReference type="EMBL" id="NUDP01000063">
    <property type="protein sequence ID" value="PEM67482.1"/>
    <property type="molecule type" value="Genomic_DNA"/>
</dbReference>
<dbReference type="InterPro" id="IPR036390">
    <property type="entry name" value="WH_DNA-bd_sf"/>
</dbReference>
<evidence type="ECO:0000256" key="3">
    <source>
        <dbReference type="ARBA" id="ARBA00023163"/>
    </source>
</evidence>
<dbReference type="Pfam" id="PF01047">
    <property type="entry name" value="MarR"/>
    <property type="match status" value="1"/>
</dbReference>
<dbReference type="PANTHER" id="PTHR42756">
    <property type="entry name" value="TRANSCRIPTIONAL REGULATOR, MARR"/>
    <property type="match status" value="1"/>
</dbReference>
<evidence type="ECO:0000313" key="4">
    <source>
        <dbReference type="EMBL" id="PEM67482.1"/>
    </source>
</evidence>
<dbReference type="AlphaFoldDB" id="A0A2B5LDT2"/>
<dbReference type="RefSeq" id="WP_097847113.1">
    <property type="nucleotide sequence ID" value="NZ_NUAS01000006.1"/>
</dbReference>
<dbReference type="SUPFAM" id="SSF46785">
    <property type="entry name" value="Winged helix' DNA-binding domain"/>
    <property type="match status" value="1"/>
</dbReference>
<evidence type="ECO:0000313" key="5">
    <source>
        <dbReference type="Proteomes" id="UP000219775"/>
    </source>
</evidence>
<dbReference type="GO" id="GO:0003700">
    <property type="term" value="F:DNA-binding transcription factor activity"/>
    <property type="evidence" value="ECO:0007669"/>
    <property type="project" value="InterPro"/>
</dbReference>
<dbReference type="PRINTS" id="PR00598">
    <property type="entry name" value="HTHMARR"/>
</dbReference>
<keyword evidence="3" id="KW-0804">Transcription</keyword>
<dbReference type="PANTHER" id="PTHR42756:SF1">
    <property type="entry name" value="TRANSCRIPTIONAL REPRESSOR OF EMRAB OPERON"/>
    <property type="match status" value="1"/>
</dbReference>
<dbReference type="Proteomes" id="UP000219775">
    <property type="component" value="Unassembled WGS sequence"/>
</dbReference>
<dbReference type="InterPro" id="IPR000835">
    <property type="entry name" value="HTH_MarR-typ"/>
</dbReference>
<sequence>MLQYEHFLDLLLDNAKKLFYPEEWVSLDLSLSKTEIFCLLWMERNTDITMTKITELLDIPMSTTTGVVNRLVRKGYIERYRNESDRRIVLIRLTETGIRLVQEVKQNAAHYFNLVTEALSEEEKTSLLQIFQKIMNHIATSQQKQVEKLPTPKMKNIPIE</sequence>
<accession>A0A2B5LDT2</accession>
<dbReference type="GO" id="GO:0003677">
    <property type="term" value="F:DNA binding"/>
    <property type="evidence" value="ECO:0007669"/>
    <property type="project" value="UniProtKB-KW"/>
</dbReference>
<dbReference type="SMART" id="SM00347">
    <property type="entry name" value="HTH_MARR"/>
    <property type="match status" value="1"/>
</dbReference>
<protein>
    <submittedName>
        <fullName evidence="4">MarR family transcriptional regulator</fullName>
    </submittedName>
</protein>
<evidence type="ECO:0000256" key="1">
    <source>
        <dbReference type="ARBA" id="ARBA00023015"/>
    </source>
</evidence>
<reference evidence="4 5" key="1">
    <citation type="submission" date="2017-09" db="EMBL/GenBank/DDBJ databases">
        <title>Large-scale bioinformatics analysis of Bacillus genomes uncovers conserved roles of natural products in bacterial physiology.</title>
        <authorList>
            <consortium name="Agbiome Team Llc"/>
            <person name="Bleich R.M."/>
            <person name="Grubbs K.J."/>
            <person name="Santa Maria K.C."/>
            <person name="Allen S.E."/>
            <person name="Farag S."/>
            <person name="Shank E.A."/>
            <person name="Bowers A."/>
        </authorList>
    </citation>
    <scope>NUCLEOTIDE SEQUENCE [LARGE SCALE GENOMIC DNA]</scope>
    <source>
        <strain evidence="4 5">AFS009893</strain>
    </source>
</reference>
<organism evidence="4 5">
    <name type="scientific">Bacillus pseudomycoides</name>
    <dbReference type="NCBI Taxonomy" id="64104"/>
    <lineage>
        <taxon>Bacteria</taxon>
        <taxon>Bacillati</taxon>
        <taxon>Bacillota</taxon>
        <taxon>Bacilli</taxon>
        <taxon>Bacillales</taxon>
        <taxon>Bacillaceae</taxon>
        <taxon>Bacillus</taxon>
        <taxon>Bacillus cereus group</taxon>
    </lineage>
</organism>
<gene>
    <name evidence="4" type="ORF">CN613_17930</name>
</gene>
<dbReference type="InterPro" id="IPR036388">
    <property type="entry name" value="WH-like_DNA-bd_sf"/>
</dbReference>
<evidence type="ECO:0000256" key="2">
    <source>
        <dbReference type="ARBA" id="ARBA00023125"/>
    </source>
</evidence>
<proteinExistence type="predicted"/>
<comment type="caution">
    <text evidence="4">The sequence shown here is derived from an EMBL/GenBank/DDBJ whole genome shotgun (WGS) entry which is preliminary data.</text>
</comment>
<dbReference type="PROSITE" id="PS50995">
    <property type="entry name" value="HTH_MARR_2"/>
    <property type="match status" value="1"/>
</dbReference>
<dbReference type="Gene3D" id="1.10.10.10">
    <property type="entry name" value="Winged helix-like DNA-binding domain superfamily/Winged helix DNA-binding domain"/>
    <property type="match status" value="1"/>
</dbReference>
<keyword evidence="1" id="KW-0805">Transcription regulation</keyword>